<dbReference type="OrthoDB" id="7349010at2"/>
<dbReference type="EMBL" id="SMFQ01000004">
    <property type="protein sequence ID" value="TCJ84861.1"/>
    <property type="molecule type" value="Genomic_DNA"/>
</dbReference>
<dbReference type="Proteomes" id="UP000294887">
    <property type="component" value="Unassembled WGS sequence"/>
</dbReference>
<reference evidence="2 3" key="1">
    <citation type="submission" date="2019-03" db="EMBL/GenBank/DDBJ databases">
        <title>Genomic Encyclopedia of Type Strains, Phase IV (KMG-IV): sequencing the most valuable type-strain genomes for metagenomic binning, comparative biology and taxonomic classification.</title>
        <authorList>
            <person name="Goeker M."/>
        </authorList>
    </citation>
    <scope>NUCLEOTIDE SEQUENCE [LARGE SCALE GENOMIC DNA]</scope>
    <source>
        <strain evidence="2 3">DSM 24830</strain>
    </source>
</reference>
<organism evidence="2 3">
    <name type="scientific">Cocleimonas flava</name>
    <dbReference type="NCBI Taxonomy" id="634765"/>
    <lineage>
        <taxon>Bacteria</taxon>
        <taxon>Pseudomonadati</taxon>
        <taxon>Pseudomonadota</taxon>
        <taxon>Gammaproteobacteria</taxon>
        <taxon>Thiotrichales</taxon>
        <taxon>Thiotrichaceae</taxon>
        <taxon>Cocleimonas</taxon>
    </lineage>
</organism>
<dbReference type="PANTHER" id="PTHR39966">
    <property type="entry name" value="BLL2471 PROTEIN-RELATED"/>
    <property type="match status" value="1"/>
</dbReference>
<evidence type="ECO:0000313" key="3">
    <source>
        <dbReference type="Proteomes" id="UP000294887"/>
    </source>
</evidence>
<evidence type="ECO:0000259" key="1">
    <source>
        <dbReference type="Pfam" id="PF01814"/>
    </source>
</evidence>
<proteinExistence type="predicted"/>
<gene>
    <name evidence="2" type="ORF">EV695_2824</name>
</gene>
<name>A0A4R1F388_9GAMM</name>
<dbReference type="InterPro" id="IPR012312">
    <property type="entry name" value="Hemerythrin-like"/>
</dbReference>
<protein>
    <submittedName>
        <fullName evidence="2">Hemerythrin-like domain-containing protein</fullName>
    </submittedName>
</protein>
<dbReference type="RefSeq" id="WP_131906590.1">
    <property type="nucleotide sequence ID" value="NZ_BAAAFU010000006.1"/>
</dbReference>
<sequence length="183" mass="21365">MHSILKGLQKDHINLAKVLDIMQLQLERIAEGDDVALALMFDASTYIQNYPDMIHHPRENKVFEVFKYRSGDEAEVFKTLIQQHEEMPDVTIKFKRLLNEAINGLGFISREELVKKIQEYIDLEREHMNLEEAVVFPLINKTLEDKDWKLLEELIETESDPLFTDKIEESFKVLYQSISGQAA</sequence>
<comment type="caution">
    <text evidence="2">The sequence shown here is derived from an EMBL/GenBank/DDBJ whole genome shotgun (WGS) entry which is preliminary data.</text>
</comment>
<dbReference type="Gene3D" id="1.20.120.520">
    <property type="entry name" value="nmb1532 protein domain like"/>
    <property type="match status" value="1"/>
</dbReference>
<dbReference type="PANTHER" id="PTHR39966:SF1">
    <property type="entry name" value="HEMERYTHRIN-LIKE DOMAIN-CONTAINING PROTEIN"/>
    <property type="match status" value="1"/>
</dbReference>
<keyword evidence="3" id="KW-1185">Reference proteome</keyword>
<evidence type="ECO:0000313" key="2">
    <source>
        <dbReference type="EMBL" id="TCJ84861.1"/>
    </source>
</evidence>
<accession>A0A4R1F388</accession>
<dbReference type="Pfam" id="PF01814">
    <property type="entry name" value="Hemerythrin"/>
    <property type="match status" value="1"/>
</dbReference>
<dbReference type="AlphaFoldDB" id="A0A4R1F388"/>
<dbReference type="GO" id="GO:0005886">
    <property type="term" value="C:plasma membrane"/>
    <property type="evidence" value="ECO:0007669"/>
    <property type="project" value="TreeGrafter"/>
</dbReference>
<feature type="domain" description="Hemerythrin-like" evidence="1">
    <location>
        <begin position="6"/>
        <end position="139"/>
    </location>
</feature>